<keyword evidence="3 8" id="KW-0378">Hydrolase</keyword>
<evidence type="ECO:0000259" key="12">
    <source>
        <dbReference type="Pfam" id="PF00759"/>
    </source>
</evidence>
<feature type="compositionally biased region" description="Basic and acidic residues" evidence="10">
    <location>
        <begin position="591"/>
        <end position="608"/>
    </location>
</feature>
<dbReference type="InterPro" id="IPR001701">
    <property type="entry name" value="Glyco_hydro_9"/>
</dbReference>
<keyword evidence="6 8" id="KW-0326">Glycosidase</keyword>
<dbReference type="InterPro" id="IPR012341">
    <property type="entry name" value="6hp_glycosidase-like_sf"/>
</dbReference>
<dbReference type="OrthoDB" id="2371902at2759"/>
<evidence type="ECO:0000256" key="6">
    <source>
        <dbReference type="ARBA" id="ARBA00023295"/>
    </source>
</evidence>
<keyword evidence="14" id="KW-1185">Reference proteome</keyword>
<comment type="similarity">
    <text evidence="2 8 9">Belongs to the glycosyl hydrolase 9 (cellulase E) family.</text>
</comment>
<dbReference type="EC" id="3.2.1.4" evidence="9"/>
<accession>A0A9N9CAC0</accession>
<evidence type="ECO:0000256" key="7">
    <source>
        <dbReference type="ARBA" id="ARBA00023326"/>
    </source>
</evidence>
<evidence type="ECO:0000256" key="2">
    <source>
        <dbReference type="ARBA" id="ARBA00007072"/>
    </source>
</evidence>
<evidence type="ECO:0000313" key="13">
    <source>
        <dbReference type="EMBL" id="CAG8596344.1"/>
    </source>
</evidence>
<evidence type="ECO:0000256" key="1">
    <source>
        <dbReference type="ARBA" id="ARBA00000966"/>
    </source>
</evidence>
<name>A0A9N9CAC0_9GLOM</name>
<sequence length="608" mass="68805">MFELTGFLAFPIYSNIHTIDNSTSYSFKDTNMVQFRLMLKNRFSLLFLTFVIICITYIVSAFEAKPSLGLIPSPDIPGIPKEGNDYSKLLAYSLYFYEAQRSGILPKNNRVSWRHNSALDDGKDRGVNLTGGYYDAGDYLKFTLPLSWSLSLISWGAIEWFEGYQLSNQTEYLREMVKWGTDWLISAHPKPNQLFIQVGSPKIDNNYWGPDTNIPKPRPAYDINSTAHGTEVAAEAAAAFASSAILFQDFFNDTSYAKTLISHAISVYAYAESQKLTLSSSTVIKEARGYYTPKFFDKLAYGAIWLYRATYQSQYLDKAVNYYNQYKKISHDIEIMTWGDQIGSCNILFAQIFDKSNANFSFWSSEAEHYLDNILTNTSVCNFTSGGLLWCDDSITSIPTSLNSAFGFLMYSAYASTIEKANIYRNFVYSQINYIFGDNPMKMFYIVAVHPNSPKNPHHAGAHGGTNVENLNDPPETKYPLYGAVIGGPSMNDSYLDSRSNYIQSEVALDYNSAFQGIMAYYVMNIINTYNIPNPPSPYEPINPVLSTFQHQKIVIIGVICSVFFLFLVLSIIVYKYIRNNQKGSSNLEGNNRKDPSDLKRNSLERTK</sequence>
<evidence type="ECO:0000256" key="9">
    <source>
        <dbReference type="RuleBase" id="RU361166"/>
    </source>
</evidence>
<feature type="transmembrane region" description="Helical" evidence="11">
    <location>
        <begin position="43"/>
        <end position="62"/>
    </location>
</feature>
<dbReference type="PROSITE" id="PS00698">
    <property type="entry name" value="GH9_3"/>
    <property type="match status" value="1"/>
</dbReference>
<dbReference type="AlphaFoldDB" id="A0A9N9CAC0"/>
<evidence type="ECO:0000256" key="8">
    <source>
        <dbReference type="PROSITE-ProRule" id="PRU10060"/>
    </source>
</evidence>
<feature type="region of interest" description="Disordered" evidence="10">
    <location>
        <begin position="585"/>
        <end position="608"/>
    </location>
</feature>
<evidence type="ECO:0000256" key="4">
    <source>
        <dbReference type="ARBA" id="ARBA00023001"/>
    </source>
</evidence>
<comment type="catalytic activity">
    <reaction evidence="1 9">
        <text>Endohydrolysis of (1-&gt;4)-beta-D-glucosidic linkages in cellulose, lichenin and cereal beta-D-glucans.</text>
        <dbReference type="EC" id="3.2.1.4"/>
    </reaction>
</comment>
<keyword evidence="4 9" id="KW-0136">Cellulose degradation</keyword>
<protein>
    <recommendedName>
        <fullName evidence="9">Endoglucanase</fullName>
        <ecNumber evidence="9">3.2.1.4</ecNumber>
    </recommendedName>
</protein>
<evidence type="ECO:0000256" key="5">
    <source>
        <dbReference type="ARBA" id="ARBA00023277"/>
    </source>
</evidence>
<evidence type="ECO:0000256" key="10">
    <source>
        <dbReference type="SAM" id="MobiDB-lite"/>
    </source>
</evidence>
<feature type="active site" evidence="8">
    <location>
        <position position="497"/>
    </location>
</feature>
<evidence type="ECO:0000256" key="3">
    <source>
        <dbReference type="ARBA" id="ARBA00022801"/>
    </source>
</evidence>
<gene>
    <name evidence="13" type="ORF">CPELLU_LOCUS6779</name>
</gene>
<dbReference type="Pfam" id="PF00759">
    <property type="entry name" value="Glyco_hydro_9"/>
    <property type="match status" value="1"/>
</dbReference>
<comment type="caution">
    <text evidence="13">The sequence shown here is derived from an EMBL/GenBank/DDBJ whole genome shotgun (WGS) entry which is preliminary data.</text>
</comment>
<dbReference type="InterPro" id="IPR008928">
    <property type="entry name" value="6-hairpin_glycosidase_sf"/>
</dbReference>
<dbReference type="GO" id="GO:0030245">
    <property type="term" value="P:cellulose catabolic process"/>
    <property type="evidence" value="ECO:0007669"/>
    <property type="project" value="UniProtKB-KW"/>
</dbReference>
<dbReference type="GO" id="GO:0008810">
    <property type="term" value="F:cellulase activity"/>
    <property type="evidence" value="ECO:0007669"/>
    <property type="project" value="UniProtKB-EC"/>
</dbReference>
<evidence type="ECO:0000313" key="14">
    <source>
        <dbReference type="Proteomes" id="UP000789759"/>
    </source>
</evidence>
<evidence type="ECO:0000256" key="11">
    <source>
        <dbReference type="SAM" id="Phobius"/>
    </source>
</evidence>
<proteinExistence type="inferred from homology"/>
<keyword evidence="11" id="KW-0472">Membrane</keyword>
<reference evidence="13" key="1">
    <citation type="submission" date="2021-06" db="EMBL/GenBank/DDBJ databases">
        <authorList>
            <person name="Kallberg Y."/>
            <person name="Tangrot J."/>
            <person name="Rosling A."/>
        </authorList>
    </citation>
    <scope>NUCLEOTIDE SEQUENCE</scope>
    <source>
        <strain evidence="13">FL966</strain>
    </source>
</reference>
<keyword evidence="11" id="KW-1133">Transmembrane helix</keyword>
<dbReference type="PANTHER" id="PTHR22298">
    <property type="entry name" value="ENDO-1,4-BETA-GLUCANASE"/>
    <property type="match status" value="1"/>
</dbReference>
<organism evidence="13 14">
    <name type="scientific">Cetraspora pellucida</name>
    <dbReference type="NCBI Taxonomy" id="1433469"/>
    <lineage>
        <taxon>Eukaryota</taxon>
        <taxon>Fungi</taxon>
        <taxon>Fungi incertae sedis</taxon>
        <taxon>Mucoromycota</taxon>
        <taxon>Glomeromycotina</taxon>
        <taxon>Glomeromycetes</taxon>
        <taxon>Diversisporales</taxon>
        <taxon>Gigasporaceae</taxon>
        <taxon>Cetraspora</taxon>
    </lineage>
</organism>
<keyword evidence="5 8" id="KW-0119">Carbohydrate metabolism</keyword>
<dbReference type="Gene3D" id="1.50.10.10">
    <property type="match status" value="1"/>
</dbReference>
<dbReference type="InterPro" id="IPR033126">
    <property type="entry name" value="Glyco_hydro_9_Asp/Glu_AS"/>
</dbReference>
<feature type="transmembrane region" description="Helical" evidence="11">
    <location>
        <begin position="554"/>
        <end position="575"/>
    </location>
</feature>
<dbReference type="Proteomes" id="UP000789759">
    <property type="component" value="Unassembled WGS sequence"/>
</dbReference>
<keyword evidence="7 8" id="KW-0624">Polysaccharide degradation</keyword>
<keyword evidence="11" id="KW-0812">Transmembrane</keyword>
<dbReference type="SUPFAM" id="SSF48208">
    <property type="entry name" value="Six-hairpin glycosidases"/>
    <property type="match status" value="1"/>
</dbReference>
<feature type="active site" evidence="8">
    <location>
        <position position="506"/>
    </location>
</feature>
<feature type="domain" description="Glycoside hydrolase family 9" evidence="12">
    <location>
        <begin position="86"/>
        <end position="518"/>
    </location>
</feature>
<dbReference type="EMBL" id="CAJVQA010004327">
    <property type="protein sequence ID" value="CAG8596344.1"/>
    <property type="molecule type" value="Genomic_DNA"/>
</dbReference>